<evidence type="ECO:0000313" key="2">
    <source>
        <dbReference type="Proteomes" id="UP000652176"/>
    </source>
</evidence>
<dbReference type="Proteomes" id="UP000652176">
    <property type="component" value="Unassembled WGS sequence"/>
</dbReference>
<organism evidence="1 2">
    <name type="scientific">Methylomonas albis</name>
    <dbReference type="NCBI Taxonomy" id="1854563"/>
    <lineage>
        <taxon>Bacteria</taxon>
        <taxon>Pseudomonadati</taxon>
        <taxon>Pseudomonadota</taxon>
        <taxon>Gammaproteobacteria</taxon>
        <taxon>Methylococcales</taxon>
        <taxon>Methylococcaceae</taxon>
        <taxon>Methylomonas</taxon>
    </lineage>
</organism>
<evidence type="ECO:0000313" key="1">
    <source>
        <dbReference type="EMBL" id="MBD9357364.1"/>
    </source>
</evidence>
<accession>A0ABR9D2L9</accession>
<gene>
    <name evidence="1" type="ORF">IE877_16000</name>
</gene>
<dbReference type="EMBL" id="JACXSS010000001">
    <property type="protein sequence ID" value="MBD9357364.1"/>
    <property type="molecule type" value="Genomic_DNA"/>
</dbReference>
<comment type="caution">
    <text evidence="1">The sequence shown here is derived from an EMBL/GenBank/DDBJ whole genome shotgun (WGS) entry which is preliminary data.</text>
</comment>
<reference evidence="1 2" key="1">
    <citation type="submission" date="2020-09" db="EMBL/GenBank/DDBJ databases">
        <title>Methylomonas albis sp. nov. and Methylomonas fluvii sp. nov.: Two cold-adapted methanotrophs from the River Elbe and an amended description of Methylovulum psychrotolerans strain Eb1.</title>
        <authorList>
            <person name="Bussmann I.K."/>
            <person name="Klings K.-W."/>
            <person name="Warnstedt J."/>
            <person name="Hoppert M."/>
            <person name="Saborowski A."/>
            <person name="Horn F."/>
            <person name="Liebner S."/>
        </authorList>
    </citation>
    <scope>NUCLEOTIDE SEQUENCE [LARGE SCALE GENOMIC DNA]</scope>
    <source>
        <strain evidence="1 2">EbA</strain>
    </source>
</reference>
<keyword evidence="2" id="KW-1185">Reference proteome</keyword>
<evidence type="ECO:0008006" key="3">
    <source>
        <dbReference type="Google" id="ProtNLM"/>
    </source>
</evidence>
<dbReference type="RefSeq" id="WP_192375648.1">
    <property type="nucleotide sequence ID" value="NZ_CAJHIV010000001.1"/>
</dbReference>
<name>A0ABR9D2L9_9GAMM</name>
<proteinExistence type="predicted"/>
<sequence>MVVNFDPPSDVVNSAKLEQNLRACDGMIAVLTHRESGPSQYILYEISLAMRAKKPLLVFMDDRIPDGIIPQRILQQRFSHRTFFRQVREQLHAMRILKTYMGEPPPPRYQPYAFQRSCGLIGLGKKSTQGRIVANILSNRGYRVFNLESLNTGNALSFNGHDEFAKLDLVIRNADSVSRLSEYWSGATASICVPTIHITTNAGFKFNIAFPLEFQPRPANIDPVRPIDTVVEEELSLFEQDFLKAQGDKTIELYSRMQIDYASSNGRYEPETRNHYMEVVMGDKYSVSGQTGAVGRNAHAHDNSFQQVWNQASEQFDLPKLASELRALLTPLKEAAIEPDHRVAIGLVEAAAEASEAGNGPKAMEYLKSAGKWTFDTASKIGIGVATAAAKSVLGF</sequence>
<protein>
    <recommendedName>
        <fullName evidence="3">TIR domain-containing protein</fullName>
    </recommendedName>
</protein>